<keyword evidence="5 8" id="KW-1133">Transmembrane helix</keyword>
<evidence type="ECO:0000256" key="6">
    <source>
        <dbReference type="ARBA" id="ARBA00023136"/>
    </source>
</evidence>
<feature type="transmembrane region" description="Helical" evidence="8">
    <location>
        <begin position="308"/>
        <end position="325"/>
    </location>
</feature>
<keyword evidence="7" id="KW-0479">Metal-binding</keyword>
<evidence type="ECO:0000256" key="8">
    <source>
        <dbReference type="SAM" id="Phobius"/>
    </source>
</evidence>
<keyword evidence="4 8" id="KW-0812">Transmembrane</keyword>
<evidence type="ECO:0000313" key="10">
    <source>
        <dbReference type="Proteomes" id="UP000233293"/>
    </source>
</evidence>
<dbReference type="GO" id="GO:0016780">
    <property type="term" value="F:phosphotransferase activity, for other substituted phosphate groups"/>
    <property type="evidence" value="ECO:0007669"/>
    <property type="project" value="InterPro"/>
</dbReference>
<evidence type="ECO:0000256" key="2">
    <source>
        <dbReference type="ARBA" id="ARBA00022475"/>
    </source>
</evidence>
<feature type="transmembrane region" description="Helical" evidence="8">
    <location>
        <begin position="224"/>
        <end position="246"/>
    </location>
</feature>
<dbReference type="GO" id="GO:0046872">
    <property type="term" value="F:metal ion binding"/>
    <property type="evidence" value="ECO:0007669"/>
    <property type="project" value="UniProtKB-KW"/>
</dbReference>
<evidence type="ECO:0000256" key="4">
    <source>
        <dbReference type="ARBA" id="ARBA00022692"/>
    </source>
</evidence>
<dbReference type="PANTHER" id="PTHR22926:SF3">
    <property type="entry name" value="UNDECAPRENYL-PHOSPHATE ALPHA-N-ACETYLGLUCOSAMINYL 1-PHOSPHATE TRANSFERASE"/>
    <property type="match status" value="1"/>
</dbReference>
<keyword evidence="10" id="KW-1185">Reference proteome</keyword>
<evidence type="ECO:0000313" key="9">
    <source>
        <dbReference type="EMBL" id="PKU23541.1"/>
    </source>
</evidence>
<dbReference type="RefSeq" id="WP_101251603.1">
    <property type="nucleotide sequence ID" value="NZ_PIUM01000019.1"/>
</dbReference>
<comment type="cofactor">
    <cofactor evidence="7">
        <name>Mg(2+)</name>
        <dbReference type="ChEBI" id="CHEBI:18420"/>
    </cofactor>
</comment>
<feature type="transmembrane region" description="Helical" evidence="8">
    <location>
        <begin position="137"/>
        <end position="153"/>
    </location>
</feature>
<sequence length="334" mass="35498">MVTLLACLLISSLGTIAATRLVLAWLQKRQILDLPNERSSHSRPTPRGGGLAVSSVVLLVWLVVACRGVPAEGTGPVWPAIAAAIVLLGVSWMDDKGGLSARLRLAVHILAAGIGLAAWPADLSFCQGWLPFWADRLVALGAWVWFINLFNFMDGIDGISGVEAASIGFGLAGLALLSGNGGPDGPLAVAILGAALGFLFWNWHPAKIFLGDCGSVPIGYLLGWLLLSAAAHGHWAAALILPAYYLTDATLTLVRRARRGEPVFQAHRQHFYQQAVQGGASHARVARLILIANVVLVALAWLSESHPIAALLVAAIDVWFLLRHLSRLGQGILR</sequence>
<feature type="transmembrane region" description="Helical" evidence="8">
    <location>
        <begin position="185"/>
        <end position="204"/>
    </location>
</feature>
<evidence type="ECO:0000256" key="1">
    <source>
        <dbReference type="ARBA" id="ARBA00004651"/>
    </source>
</evidence>
<evidence type="ECO:0000256" key="3">
    <source>
        <dbReference type="ARBA" id="ARBA00022679"/>
    </source>
</evidence>
<keyword evidence="7" id="KW-0460">Magnesium</keyword>
<dbReference type="Proteomes" id="UP000233293">
    <property type="component" value="Unassembled WGS sequence"/>
</dbReference>
<keyword evidence="6 8" id="KW-0472">Membrane</keyword>
<feature type="transmembrane region" description="Helical" evidence="8">
    <location>
        <begin position="77"/>
        <end position="93"/>
    </location>
</feature>
<dbReference type="AlphaFoldDB" id="A0A2N3PT12"/>
<dbReference type="OrthoDB" id="9783652at2"/>
<gene>
    <name evidence="9" type="ORF">CWS72_15855</name>
</gene>
<comment type="subcellular location">
    <subcellularLocation>
        <location evidence="1">Cell membrane</location>
        <topology evidence="1">Multi-pass membrane protein</topology>
    </subcellularLocation>
</comment>
<dbReference type="GO" id="GO:0071555">
    <property type="term" value="P:cell wall organization"/>
    <property type="evidence" value="ECO:0007669"/>
    <property type="project" value="TreeGrafter"/>
</dbReference>
<feature type="transmembrane region" description="Helical" evidence="8">
    <location>
        <begin position="105"/>
        <end position="125"/>
    </location>
</feature>
<proteinExistence type="predicted"/>
<dbReference type="PANTHER" id="PTHR22926">
    <property type="entry name" value="PHOSPHO-N-ACETYLMURAMOYL-PENTAPEPTIDE-TRANSFERASE"/>
    <property type="match status" value="1"/>
</dbReference>
<name>A0A2N3PT12_9PROT</name>
<keyword evidence="3 9" id="KW-0808">Transferase</keyword>
<keyword evidence="2" id="KW-1003">Cell membrane</keyword>
<evidence type="ECO:0000256" key="5">
    <source>
        <dbReference type="ARBA" id="ARBA00022989"/>
    </source>
</evidence>
<feature type="transmembrane region" description="Helical" evidence="8">
    <location>
        <begin position="159"/>
        <end position="178"/>
    </location>
</feature>
<dbReference type="Pfam" id="PF00953">
    <property type="entry name" value="Glycos_transf_4"/>
    <property type="match status" value="1"/>
</dbReference>
<feature type="binding site" evidence="7">
    <location>
        <position position="151"/>
    </location>
    <ligand>
        <name>Mg(2+)</name>
        <dbReference type="ChEBI" id="CHEBI:18420"/>
    </ligand>
</feature>
<protein>
    <submittedName>
        <fullName evidence="9">Glycosyl transferase</fullName>
    </submittedName>
</protein>
<reference evidence="10" key="1">
    <citation type="submission" date="2017-12" db="EMBL/GenBank/DDBJ databases">
        <title>Draft genome sequence of Telmatospirillum siberiense 26-4b1T, an acidotolerant peatland alphaproteobacterium potentially involved in sulfur cycling.</title>
        <authorList>
            <person name="Hausmann B."/>
            <person name="Pjevac P."/>
            <person name="Schreck K."/>
            <person name="Herbold C.W."/>
            <person name="Daims H."/>
            <person name="Wagner M."/>
            <person name="Pester M."/>
            <person name="Loy A."/>
        </authorList>
    </citation>
    <scope>NUCLEOTIDE SEQUENCE [LARGE SCALE GENOMIC DNA]</scope>
    <source>
        <strain evidence="10">26-4b1</strain>
    </source>
</reference>
<evidence type="ECO:0000256" key="7">
    <source>
        <dbReference type="PIRSR" id="PIRSR600715-1"/>
    </source>
</evidence>
<feature type="transmembrane region" description="Helical" evidence="8">
    <location>
        <begin position="285"/>
        <end position="302"/>
    </location>
</feature>
<dbReference type="CDD" id="cd06854">
    <property type="entry name" value="GT_WbpL_WbcO_like"/>
    <property type="match status" value="1"/>
</dbReference>
<feature type="binding site" evidence="7">
    <location>
        <position position="212"/>
    </location>
    <ligand>
        <name>Mg(2+)</name>
        <dbReference type="ChEBI" id="CHEBI:18420"/>
    </ligand>
</feature>
<organism evidence="9 10">
    <name type="scientific">Telmatospirillum siberiense</name>
    <dbReference type="NCBI Taxonomy" id="382514"/>
    <lineage>
        <taxon>Bacteria</taxon>
        <taxon>Pseudomonadati</taxon>
        <taxon>Pseudomonadota</taxon>
        <taxon>Alphaproteobacteria</taxon>
        <taxon>Rhodospirillales</taxon>
        <taxon>Rhodospirillaceae</taxon>
        <taxon>Telmatospirillum</taxon>
    </lineage>
</organism>
<dbReference type="InterPro" id="IPR000715">
    <property type="entry name" value="Glycosyl_transferase_4"/>
</dbReference>
<dbReference type="GO" id="GO:0044038">
    <property type="term" value="P:cell wall macromolecule biosynthetic process"/>
    <property type="evidence" value="ECO:0007669"/>
    <property type="project" value="TreeGrafter"/>
</dbReference>
<comment type="caution">
    <text evidence="9">The sequence shown here is derived from an EMBL/GenBank/DDBJ whole genome shotgun (WGS) entry which is preliminary data.</text>
</comment>
<dbReference type="EMBL" id="PIUM01000019">
    <property type="protein sequence ID" value="PKU23541.1"/>
    <property type="molecule type" value="Genomic_DNA"/>
</dbReference>
<dbReference type="GO" id="GO:0005886">
    <property type="term" value="C:plasma membrane"/>
    <property type="evidence" value="ECO:0007669"/>
    <property type="project" value="UniProtKB-SubCell"/>
</dbReference>
<dbReference type="GO" id="GO:0009103">
    <property type="term" value="P:lipopolysaccharide biosynthetic process"/>
    <property type="evidence" value="ECO:0007669"/>
    <property type="project" value="TreeGrafter"/>
</dbReference>
<feature type="transmembrane region" description="Helical" evidence="8">
    <location>
        <begin position="48"/>
        <end position="65"/>
    </location>
</feature>
<accession>A0A2N3PT12</accession>